<dbReference type="PANTHER" id="PTHR43249:SF1">
    <property type="entry name" value="D-GLUCOSIDE 3-DEHYDROGENASE"/>
    <property type="match status" value="1"/>
</dbReference>
<dbReference type="PANTHER" id="PTHR43249">
    <property type="entry name" value="UDP-N-ACETYL-2-AMINO-2-DEOXY-D-GLUCURONATE OXIDASE"/>
    <property type="match status" value="1"/>
</dbReference>
<dbReference type="AlphaFoldDB" id="A0AA96RI83"/>
<name>A0AA96RI83_9BACL</name>
<organism evidence="3 4">
    <name type="scientific">Paenibacillus aurantius</name>
    <dbReference type="NCBI Taxonomy" id="2918900"/>
    <lineage>
        <taxon>Bacteria</taxon>
        <taxon>Bacillati</taxon>
        <taxon>Bacillota</taxon>
        <taxon>Bacilli</taxon>
        <taxon>Bacillales</taxon>
        <taxon>Paenibacillaceae</taxon>
        <taxon>Paenibacillus</taxon>
    </lineage>
</organism>
<reference evidence="3 4" key="1">
    <citation type="submission" date="2022-02" db="EMBL/GenBank/DDBJ databases">
        <title>Paenibacillus sp. MBLB1776 Whole Genome Shotgun Sequencing.</title>
        <authorList>
            <person name="Hwang C.Y."/>
            <person name="Cho E.-S."/>
            <person name="Seo M.-J."/>
        </authorList>
    </citation>
    <scope>NUCLEOTIDE SEQUENCE [LARGE SCALE GENOMIC DNA]</scope>
    <source>
        <strain evidence="3 4">MBLB1776</strain>
    </source>
</reference>
<evidence type="ECO:0000259" key="2">
    <source>
        <dbReference type="Pfam" id="PF02894"/>
    </source>
</evidence>
<evidence type="ECO:0000313" key="3">
    <source>
        <dbReference type="EMBL" id="WNQ14321.1"/>
    </source>
</evidence>
<dbReference type="InterPro" id="IPR004104">
    <property type="entry name" value="Gfo/Idh/MocA-like_OxRdtase_C"/>
</dbReference>
<dbReference type="Pfam" id="PF02894">
    <property type="entry name" value="GFO_IDH_MocA_C"/>
    <property type="match status" value="1"/>
</dbReference>
<proteinExistence type="inferred from homology"/>
<sequence length="158" mass="17408">MNQGVHGIDLLQWMMGDIASTFAYTAPLVHNVPVEDTAVAVIKYESGAFGVIEGAISVYPDQESRFELHGSRGTIIFTDSGIKQWDVVDDQGNRVEYLNRDTSGTAFAQAHRTLIADLIDAIRNDREPLINGEEARKAVRVIRAIYESSQSGKEIVLS</sequence>
<dbReference type="EMBL" id="CP130318">
    <property type="protein sequence ID" value="WNQ14321.1"/>
    <property type="molecule type" value="Genomic_DNA"/>
</dbReference>
<dbReference type="Gene3D" id="3.30.360.10">
    <property type="entry name" value="Dihydrodipicolinate Reductase, domain 2"/>
    <property type="match status" value="1"/>
</dbReference>
<dbReference type="SUPFAM" id="SSF55347">
    <property type="entry name" value="Glyceraldehyde-3-phosphate dehydrogenase-like, C-terminal domain"/>
    <property type="match status" value="1"/>
</dbReference>
<protein>
    <submittedName>
        <fullName evidence="3">Gfo/Idh/MocA family oxidoreductase</fullName>
    </submittedName>
</protein>
<evidence type="ECO:0000256" key="1">
    <source>
        <dbReference type="ARBA" id="ARBA00010928"/>
    </source>
</evidence>
<dbReference type="Proteomes" id="UP001305702">
    <property type="component" value="Chromosome"/>
</dbReference>
<evidence type="ECO:0000313" key="4">
    <source>
        <dbReference type="Proteomes" id="UP001305702"/>
    </source>
</evidence>
<dbReference type="KEGG" id="paun:MJA45_24100"/>
<keyword evidence="4" id="KW-1185">Reference proteome</keyword>
<comment type="similarity">
    <text evidence="1">Belongs to the Gfo/Idh/MocA family.</text>
</comment>
<dbReference type="InterPro" id="IPR052515">
    <property type="entry name" value="Gfo/Idh/MocA_Oxidoreductase"/>
</dbReference>
<gene>
    <name evidence="3" type="ORF">MJA45_24100</name>
</gene>
<feature type="domain" description="Gfo/Idh/MocA-like oxidoreductase C-terminal" evidence="2">
    <location>
        <begin position="1"/>
        <end position="155"/>
    </location>
</feature>
<accession>A0AA96RI83</accession>